<evidence type="ECO:0000256" key="2">
    <source>
        <dbReference type="ARBA" id="ARBA00022989"/>
    </source>
</evidence>
<keyword evidence="3" id="KW-1003">Cell membrane</keyword>
<dbReference type="EMBL" id="CP076643">
    <property type="protein sequence ID" value="QXO17608.1"/>
    <property type="molecule type" value="Genomic_DNA"/>
</dbReference>
<keyword evidence="2 3" id="KW-1133">Transmembrane helix</keyword>
<evidence type="ECO:0000313" key="4">
    <source>
        <dbReference type="EMBL" id="QXO17608.1"/>
    </source>
</evidence>
<sequence>MINTNPKRSDEPVWWGLFGAGGTWFAMVTPITILVLGILVPLGVIDSAALSYERVADFATSIIGALFVIATIALPMWHAMHRVHHGMHDLKLHTGLIGKIACYGIAALFSVLAVVFILMI</sequence>
<gene>
    <name evidence="3 4" type="primary">frdD</name>
    <name evidence="4" type="ORF">KNV97_20030</name>
</gene>
<protein>
    <recommendedName>
        <fullName evidence="3">Fumarate reductase subunit D</fullName>
    </recommendedName>
    <alternativeName>
        <fullName evidence="3">Quinol-fumarate reductase subunit D</fullName>
        <shortName evidence="3">QFR subunit D</shortName>
    </alternativeName>
</protein>
<dbReference type="NCBIfam" id="NF003977">
    <property type="entry name" value="PRK05470.1-1"/>
    <property type="match status" value="1"/>
</dbReference>
<dbReference type="GO" id="GO:0006106">
    <property type="term" value="P:fumarate metabolic process"/>
    <property type="evidence" value="ECO:0007669"/>
    <property type="project" value="InterPro"/>
</dbReference>
<feature type="transmembrane region" description="Helical" evidence="3">
    <location>
        <begin position="58"/>
        <end position="79"/>
    </location>
</feature>
<dbReference type="AlphaFoldDB" id="A0A975U9C7"/>
<evidence type="ECO:0000313" key="5">
    <source>
        <dbReference type="Proteomes" id="UP000694232"/>
    </source>
</evidence>
<comment type="function">
    <text evidence="3">Anchors the catalytic components of the fumarate reductase complex to the cell membrane, binds quinones.</text>
</comment>
<proteinExistence type="inferred from homology"/>
<dbReference type="KEGG" id="vos:KNV97_20030"/>
<dbReference type="PIRSF" id="PIRSF000179">
    <property type="entry name" value="FrdD"/>
    <property type="match status" value="1"/>
</dbReference>
<organism evidence="4 5">
    <name type="scientific">Vibrio ostreae</name>
    <dbReference type="NCBI Taxonomy" id="2841925"/>
    <lineage>
        <taxon>Bacteria</taxon>
        <taxon>Pseudomonadati</taxon>
        <taxon>Pseudomonadota</taxon>
        <taxon>Gammaproteobacteria</taxon>
        <taxon>Vibrionales</taxon>
        <taxon>Vibrionaceae</taxon>
        <taxon>Vibrio</taxon>
    </lineage>
</organism>
<dbReference type="HAMAP" id="MF_00709">
    <property type="entry name" value="Fumarate_red_D"/>
    <property type="match status" value="1"/>
</dbReference>
<feature type="transmembrane region" description="Helical" evidence="3">
    <location>
        <begin position="100"/>
        <end position="119"/>
    </location>
</feature>
<keyword evidence="3" id="KW-0472">Membrane</keyword>
<keyword evidence="4" id="KW-0560">Oxidoreductase</keyword>
<keyword evidence="5" id="KW-1185">Reference proteome</keyword>
<keyword evidence="1 3" id="KW-0812">Transmembrane</keyword>
<dbReference type="InterPro" id="IPR003418">
    <property type="entry name" value="Fumarate_red_D"/>
</dbReference>
<dbReference type="GO" id="GO:0000104">
    <property type="term" value="F:succinate dehydrogenase activity"/>
    <property type="evidence" value="ECO:0007669"/>
    <property type="project" value="UniProtKB-UniRule"/>
</dbReference>
<feature type="transmembrane region" description="Helical" evidence="3">
    <location>
        <begin position="12"/>
        <end position="38"/>
    </location>
</feature>
<dbReference type="GO" id="GO:0045283">
    <property type="term" value="C:fumarate reductase complex"/>
    <property type="evidence" value="ECO:0007669"/>
    <property type="project" value="UniProtKB-UniRule"/>
</dbReference>
<comment type="similarity">
    <text evidence="3">Belongs to the FrdD family.</text>
</comment>
<evidence type="ECO:0000256" key="1">
    <source>
        <dbReference type="ARBA" id="ARBA00022692"/>
    </source>
</evidence>
<name>A0A975U9C7_9VIBR</name>
<accession>A0A975U9C7</accession>
<dbReference type="Proteomes" id="UP000694232">
    <property type="component" value="Chromosome 1"/>
</dbReference>
<dbReference type="Pfam" id="PF02313">
    <property type="entry name" value="Fumarate_red_D"/>
    <property type="match status" value="1"/>
</dbReference>
<comment type="subunit">
    <text evidence="3">Part of an enzyme complex containing four subunits: a flavoprotein (FrdA), an iron-sulfur protein (FrdB), and two hydrophobic anchor proteins (FrdC and FrdD).</text>
</comment>
<dbReference type="RefSeq" id="WP_218562639.1">
    <property type="nucleotide sequence ID" value="NZ_CP076643.1"/>
</dbReference>
<dbReference type="CDD" id="cd00547">
    <property type="entry name" value="QFR_TypeD_subunitD"/>
    <property type="match status" value="1"/>
</dbReference>
<comment type="subcellular location">
    <subcellularLocation>
        <location evidence="3">Cell membrane</location>
        <topology evidence="3">Multi-pass membrane protein</topology>
    </subcellularLocation>
</comment>
<reference evidence="4" key="1">
    <citation type="submission" date="2021-06" db="EMBL/GenBank/DDBJ databases">
        <title>Vibrio nov. sp., novel gut bacterium isolated from Yellow Sea oyster.</title>
        <authorList>
            <person name="Muhammad N."/>
            <person name="Nguyen T.H."/>
            <person name="Lee Y.-J."/>
            <person name="Ko J."/>
            <person name="Kim S.-G."/>
        </authorList>
    </citation>
    <scope>NUCLEOTIDE SEQUENCE</scope>
    <source>
        <strain evidence="4">OG9-811</strain>
    </source>
</reference>
<evidence type="ECO:0000256" key="3">
    <source>
        <dbReference type="HAMAP-Rule" id="MF_00709"/>
    </source>
</evidence>
<dbReference type="GO" id="GO:0005886">
    <property type="term" value="C:plasma membrane"/>
    <property type="evidence" value="ECO:0007669"/>
    <property type="project" value="UniProtKB-SubCell"/>
</dbReference>